<protein>
    <submittedName>
        <fullName evidence="1">Uncharacterized protein</fullName>
    </submittedName>
</protein>
<reference evidence="1" key="1">
    <citation type="submission" date="2014-09" db="EMBL/GenBank/DDBJ databases">
        <authorList>
            <person name="Magalhaes I.L.F."/>
            <person name="Oliveira U."/>
            <person name="Santos F.R."/>
            <person name="Vidigal T.H.D.A."/>
            <person name="Brescovit A.D."/>
            <person name="Santos A.J."/>
        </authorList>
    </citation>
    <scope>NUCLEOTIDE SEQUENCE</scope>
    <source>
        <tissue evidence="1">Shoot tissue taken approximately 20 cm above the soil surface</tissue>
    </source>
</reference>
<organism evidence="1">
    <name type="scientific">Arundo donax</name>
    <name type="common">Giant reed</name>
    <name type="synonym">Donax arundinaceus</name>
    <dbReference type="NCBI Taxonomy" id="35708"/>
    <lineage>
        <taxon>Eukaryota</taxon>
        <taxon>Viridiplantae</taxon>
        <taxon>Streptophyta</taxon>
        <taxon>Embryophyta</taxon>
        <taxon>Tracheophyta</taxon>
        <taxon>Spermatophyta</taxon>
        <taxon>Magnoliopsida</taxon>
        <taxon>Liliopsida</taxon>
        <taxon>Poales</taxon>
        <taxon>Poaceae</taxon>
        <taxon>PACMAD clade</taxon>
        <taxon>Arundinoideae</taxon>
        <taxon>Arundineae</taxon>
        <taxon>Arundo</taxon>
    </lineage>
</organism>
<accession>A0A0A8YNM4</accession>
<reference evidence="1" key="2">
    <citation type="journal article" date="2015" name="Data Brief">
        <title>Shoot transcriptome of the giant reed, Arundo donax.</title>
        <authorList>
            <person name="Barrero R.A."/>
            <person name="Guerrero F.D."/>
            <person name="Moolhuijzen P."/>
            <person name="Goolsby J.A."/>
            <person name="Tidwell J."/>
            <person name="Bellgard S.E."/>
            <person name="Bellgard M.I."/>
        </authorList>
    </citation>
    <scope>NUCLEOTIDE SEQUENCE</scope>
    <source>
        <tissue evidence="1">Shoot tissue taken approximately 20 cm above the soil surface</tissue>
    </source>
</reference>
<dbReference type="EMBL" id="GBRH01270527">
    <property type="protein sequence ID" value="JAD27368.1"/>
    <property type="molecule type" value="Transcribed_RNA"/>
</dbReference>
<sequence length="31" mass="3684">MQKEKKQRMNPAELHAMLISRFTNCNIRVVP</sequence>
<dbReference type="AlphaFoldDB" id="A0A0A8YNM4"/>
<name>A0A0A8YNM4_ARUDO</name>
<evidence type="ECO:0000313" key="1">
    <source>
        <dbReference type="EMBL" id="JAD27368.1"/>
    </source>
</evidence>
<proteinExistence type="predicted"/>